<gene>
    <name evidence="2" type="ORF">V1264_002965</name>
</gene>
<evidence type="ECO:0000313" key="3">
    <source>
        <dbReference type="Proteomes" id="UP001374579"/>
    </source>
</evidence>
<dbReference type="Proteomes" id="UP001374579">
    <property type="component" value="Unassembled WGS sequence"/>
</dbReference>
<feature type="region of interest" description="Disordered" evidence="1">
    <location>
        <begin position="28"/>
        <end position="116"/>
    </location>
</feature>
<feature type="compositionally biased region" description="Acidic residues" evidence="1">
    <location>
        <begin position="62"/>
        <end position="94"/>
    </location>
</feature>
<protein>
    <recommendedName>
        <fullName evidence="4">Transmembrane protein 183</fullName>
    </recommendedName>
</protein>
<proteinExistence type="predicted"/>
<dbReference type="GO" id="GO:0019005">
    <property type="term" value="C:SCF ubiquitin ligase complex"/>
    <property type="evidence" value="ECO:0007669"/>
    <property type="project" value="TreeGrafter"/>
</dbReference>
<accession>A0AAN9B4X2</accession>
<evidence type="ECO:0000256" key="1">
    <source>
        <dbReference type="SAM" id="MobiDB-lite"/>
    </source>
</evidence>
<dbReference type="PANTHER" id="PTHR20988">
    <property type="entry name" value="TRANSMEMBRANE PROTEIN 183A-RELATED"/>
    <property type="match status" value="1"/>
</dbReference>
<reference evidence="2 3" key="1">
    <citation type="submission" date="2024-02" db="EMBL/GenBank/DDBJ databases">
        <title>Chromosome-scale genome assembly of the rough periwinkle Littorina saxatilis.</title>
        <authorList>
            <person name="De Jode A."/>
            <person name="Faria R."/>
            <person name="Formenti G."/>
            <person name="Sims Y."/>
            <person name="Smith T.P."/>
            <person name="Tracey A."/>
            <person name="Wood J.M.D."/>
            <person name="Zagrodzka Z.B."/>
            <person name="Johannesson K."/>
            <person name="Butlin R.K."/>
            <person name="Leder E.H."/>
        </authorList>
    </citation>
    <scope>NUCLEOTIDE SEQUENCE [LARGE SCALE GENOMIC DNA]</scope>
    <source>
        <strain evidence="2">Snail1</strain>
        <tissue evidence="2">Muscle</tissue>
    </source>
</reference>
<comment type="caution">
    <text evidence="2">The sequence shown here is derived from an EMBL/GenBank/DDBJ whole genome shotgun (WGS) entry which is preliminary data.</text>
</comment>
<dbReference type="AlphaFoldDB" id="A0AAN9B4X2"/>
<dbReference type="EMBL" id="JBAMIC010000012">
    <property type="protein sequence ID" value="KAK7098729.1"/>
    <property type="molecule type" value="Genomic_DNA"/>
</dbReference>
<name>A0AAN9B4X2_9CAEN</name>
<dbReference type="GO" id="GO:0031647">
    <property type="term" value="P:regulation of protein stability"/>
    <property type="evidence" value="ECO:0007669"/>
    <property type="project" value="TreeGrafter"/>
</dbReference>
<evidence type="ECO:0008006" key="4">
    <source>
        <dbReference type="Google" id="ProtNLM"/>
    </source>
</evidence>
<organism evidence="2 3">
    <name type="scientific">Littorina saxatilis</name>
    <dbReference type="NCBI Taxonomy" id="31220"/>
    <lineage>
        <taxon>Eukaryota</taxon>
        <taxon>Metazoa</taxon>
        <taxon>Spiralia</taxon>
        <taxon>Lophotrochozoa</taxon>
        <taxon>Mollusca</taxon>
        <taxon>Gastropoda</taxon>
        <taxon>Caenogastropoda</taxon>
        <taxon>Littorinimorpha</taxon>
        <taxon>Littorinoidea</taxon>
        <taxon>Littorinidae</taxon>
        <taxon>Littorina</taxon>
    </lineage>
</organism>
<sequence length="359" mass="41088">MAGKRGKRRQDYLANDLTVYDFANSARPVGTGRIKKGAANSTITEVKNLSGGAGPSSKMKADDEELSWFDKDVDDFDIPPTDSIEEEEEEEENLEGNQGASSRHRRSKETRSQLQQKGGRVYPVDLWYLLAGYVHPEHIHKFAAICRDAYETTRKYQFWRNLYKRFYTKEKQLPEDLKPHAMERNHGLRARCIRALFLLAPPLVERVQPKGPFDTDVDSLIGYRCLLVWHQPSQGKWHFCFKLQKPSLQQQKSNSRPAYLEDVKTGYNNLFYNPEEGCTVLQVTSTHFAATSPHVMGQVLSASHMTLSHGFRHQRLRLSFDSSRVSESGSAGHAFEAVLDPAIAIRIFHWWDPNYPFPT</sequence>
<evidence type="ECO:0000313" key="2">
    <source>
        <dbReference type="EMBL" id="KAK7098729.1"/>
    </source>
</evidence>
<dbReference type="PANTHER" id="PTHR20988:SF2">
    <property type="entry name" value="TRANSMEMBRANE PROTEIN 183A-RELATED"/>
    <property type="match status" value="1"/>
</dbReference>
<keyword evidence="3" id="KW-1185">Reference proteome</keyword>
<dbReference type="InterPro" id="IPR026509">
    <property type="entry name" value="TMEM183"/>
</dbReference>